<organism evidence="1 2">
    <name type="scientific">Holotrichia oblita</name>
    <name type="common">Chafer beetle</name>
    <dbReference type="NCBI Taxonomy" id="644536"/>
    <lineage>
        <taxon>Eukaryota</taxon>
        <taxon>Metazoa</taxon>
        <taxon>Ecdysozoa</taxon>
        <taxon>Arthropoda</taxon>
        <taxon>Hexapoda</taxon>
        <taxon>Insecta</taxon>
        <taxon>Pterygota</taxon>
        <taxon>Neoptera</taxon>
        <taxon>Endopterygota</taxon>
        <taxon>Coleoptera</taxon>
        <taxon>Polyphaga</taxon>
        <taxon>Scarabaeiformia</taxon>
        <taxon>Scarabaeidae</taxon>
        <taxon>Melolonthinae</taxon>
        <taxon>Holotrichia</taxon>
    </lineage>
</organism>
<accession>A0ACB9TJA2</accession>
<protein>
    <submittedName>
        <fullName evidence="1">Uncharacterized protein</fullName>
    </submittedName>
</protein>
<comment type="caution">
    <text evidence="1">The sequence shown here is derived from an EMBL/GenBank/DDBJ whole genome shotgun (WGS) entry which is preliminary data.</text>
</comment>
<evidence type="ECO:0000313" key="2">
    <source>
        <dbReference type="Proteomes" id="UP001056778"/>
    </source>
</evidence>
<reference evidence="1" key="1">
    <citation type="submission" date="2022-04" db="EMBL/GenBank/DDBJ databases">
        <title>Chromosome-scale genome assembly of Holotrichia oblita Faldermann.</title>
        <authorList>
            <person name="Rongchong L."/>
        </authorList>
    </citation>
    <scope>NUCLEOTIDE SEQUENCE</scope>
    <source>
        <strain evidence="1">81SQS9</strain>
    </source>
</reference>
<dbReference type="EMBL" id="CM043016">
    <property type="protein sequence ID" value="KAI4466873.1"/>
    <property type="molecule type" value="Genomic_DNA"/>
</dbReference>
<dbReference type="Proteomes" id="UP001056778">
    <property type="component" value="Chromosome 2"/>
</dbReference>
<evidence type="ECO:0000313" key="1">
    <source>
        <dbReference type="EMBL" id="KAI4466873.1"/>
    </source>
</evidence>
<proteinExistence type="predicted"/>
<gene>
    <name evidence="1" type="ORF">MML48_2g00016007</name>
</gene>
<sequence length="933" mass="106754">MEVNTSSLDSTDRDSDTVSLVDSLEDGISPNRLDQNVLERDDDNPVKTDDLSALLPDNSDNKNKPTEDNKPVSYHLPARVKEKLSRRQLKREQKMLQAKSNITSPRSDSNYISASDNQISFTVNNNPEYAEVKSVPLLPEINNHKTRKKSRAILPSIQNIRKIKIDSRDNIKYTECERIRDRSNKPIKRRSITKYEKITSKNEPQWSSRNFHKIPEKLTPIYTSKNEYTCDTMPKEIYHKTEFANSNKRIEILEIMECLDNDQQHHSFPKVGKSKIPILVHNKLPRIEKKTFSKPVYLDFNEAQDYDPKMDQLIANILIDTLNKYENDAGSPTADSKKNILNLTNEKRPNEDVNLVGKYQQKFDVIPEELSRQSSLEDSSSKSEKTTSTSRLIETAADILTKNVLKNNNIKRNYTRPNQLKIPRWKIRKVTITPKRILRLSPGETKCTGREEKEFRRESCNDYSKDLNTKSERIPMENSEEFTTVNKRDKSRRDTLDTILSSDAFSDNLNPVLPHTNNEQSSKQYSSFKNVNNTNSINSNNTRFTDNGQATTQGWSVTVSGMNSYGQPAPDVEMRLKFPVSKENADFGSQTKDEEENVGSTASYCYQAERSCQLLKRHNHQNLINSVVSVTAAEDNFRSGRLPIINQNRRFSQQIDPNLTNSVVPFGFEPRQTKTSTRRPPRLTAKAAYISWECLTQYMFPIEGKKRSKSLLQKFKSRPSSDSESCPHTYYYIFQSGEIIGAKDNVHFRLGLLIVRAKLKMSYGCSIFVVAAVIATTVGVSIPYAGVPVAYNAYPTEQIHQLVKLKKAQREQQQDLTKIPGVPGVDYPIYHSVPETHFSCHNVPAHPGIYANVETGCQAYHVCHDGREGHQGSSFLCTNGTLFNQAEFTCDWWYNVNCHDATNLYRLNLDPLKNPYVPKPKPEEEVHQEYVKY</sequence>
<name>A0ACB9TJA2_HOLOL</name>
<keyword evidence="2" id="KW-1185">Reference proteome</keyword>